<feature type="domain" description="Glycosyl transferase family 1" evidence="4">
    <location>
        <begin position="206"/>
        <end position="334"/>
    </location>
</feature>
<dbReference type="InterPro" id="IPR001296">
    <property type="entry name" value="Glyco_trans_1"/>
</dbReference>
<dbReference type="EMBL" id="JAFDVD010000003">
    <property type="protein sequence ID" value="MBM6399144.1"/>
    <property type="molecule type" value="Genomic_DNA"/>
</dbReference>
<dbReference type="Pfam" id="PF13439">
    <property type="entry name" value="Glyco_transf_4"/>
    <property type="match status" value="1"/>
</dbReference>
<dbReference type="Proteomes" id="UP001430172">
    <property type="component" value="Unassembled WGS sequence"/>
</dbReference>
<dbReference type="Gene3D" id="3.40.50.2000">
    <property type="entry name" value="Glycogen Phosphorylase B"/>
    <property type="match status" value="2"/>
</dbReference>
<feature type="domain" description="Glycosyltransferase subfamily 4-like N-terminal" evidence="5">
    <location>
        <begin position="18"/>
        <end position="184"/>
    </location>
</feature>
<evidence type="ECO:0000256" key="2">
    <source>
        <dbReference type="ARBA" id="ARBA00022676"/>
    </source>
</evidence>
<name>A0ABS2CJ89_9MICO</name>
<dbReference type="Pfam" id="PF00534">
    <property type="entry name" value="Glycos_transf_1"/>
    <property type="match status" value="1"/>
</dbReference>
<proteinExistence type="predicted"/>
<evidence type="ECO:0000313" key="7">
    <source>
        <dbReference type="Proteomes" id="UP001430172"/>
    </source>
</evidence>
<gene>
    <name evidence="6" type="ORF">JQN70_01960</name>
</gene>
<dbReference type="SUPFAM" id="SSF53756">
    <property type="entry name" value="UDP-Glycosyltransferase/glycogen phosphorylase"/>
    <property type="match status" value="1"/>
</dbReference>
<keyword evidence="2" id="KW-0328">Glycosyltransferase</keyword>
<protein>
    <recommendedName>
        <fullName evidence="1">D-inositol 3-phosphate glycosyltransferase</fullName>
    </recommendedName>
</protein>
<keyword evidence="3" id="KW-0808">Transferase</keyword>
<evidence type="ECO:0000259" key="4">
    <source>
        <dbReference type="Pfam" id="PF00534"/>
    </source>
</evidence>
<evidence type="ECO:0000313" key="6">
    <source>
        <dbReference type="EMBL" id="MBM6399144.1"/>
    </source>
</evidence>
<dbReference type="InterPro" id="IPR028098">
    <property type="entry name" value="Glyco_trans_4-like_N"/>
</dbReference>
<accession>A0ABS2CJ89</accession>
<evidence type="ECO:0000256" key="3">
    <source>
        <dbReference type="ARBA" id="ARBA00022679"/>
    </source>
</evidence>
<dbReference type="PANTHER" id="PTHR45947:SF3">
    <property type="entry name" value="SULFOQUINOVOSYL TRANSFERASE SQD2"/>
    <property type="match status" value="1"/>
</dbReference>
<dbReference type="InterPro" id="IPR050194">
    <property type="entry name" value="Glycosyltransferase_grp1"/>
</dbReference>
<reference evidence="6" key="1">
    <citation type="submission" date="2021-02" db="EMBL/GenBank/DDBJ databases">
        <title>Phycicoccus sp. MQZ13P-5T, whole genome shotgun sequence.</title>
        <authorList>
            <person name="Tuo L."/>
        </authorList>
    </citation>
    <scope>NUCLEOTIDE SEQUENCE</scope>
    <source>
        <strain evidence="6">MQZ13P-5</strain>
    </source>
</reference>
<dbReference type="PANTHER" id="PTHR45947">
    <property type="entry name" value="SULFOQUINOVOSYL TRANSFERASE SQD2"/>
    <property type="match status" value="1"/>
</dbReference>
<keyword evidence="7" id="KW-1185">Reference proteome</keyword>
<sequence length="409" mass="43606">MPDGRTVAVAHDYLTQRGGAERVVLSLAKAFPGAPVHTTLHEPDATYPELAALEVRASSLNRFAPARRSYRSALPLLPFAASSVRPTEDVVVASTSGWAHGFRAEGDVVAYCHAPARWLYQSEAYLGGSLRSSAKGLALAALKPSLLAWDRRAAARPAKYLCNSRVVRDRIGEAYGIEAEVVPPPHSMDVHAPRESVPELEDWAGEGYLLVVSRLLPYKNVDVLVEAVRGTDERLVVVGTGPEKARLQAIAPQNVKMVEGLSEAQLRWVYAQARLLLAPSLEDYGLTPLEAAAFGVPTVSLGAGGYLDTVVDGLTGLFVEAPEVGAFRAGIAEATGRSWDTAAVLAQADAFGEERFGERIREAVSSLRPRQVRTAPARPRVVLGARTPAPAWAARVASGLAIAPATVTD</sequence>
<organism evidence="6 7">
    <name type="scientific">Phycicoccus sonneratiae</name>
    <dbReference type="NCBI Taxonomy" id="2807628"/>
    <lineage>
        <taxon>Bacteria</taxon>
        <taxon>Bacillati</taxon>
        <taxon>Actinomycetota</taxon>
        <taxon>Actinomycetes</taxon>
        <taxon>Micrococcales</taxon>
        <taxon>Intrasporangiaceae</taxon>
        <taxon>Phycicoccus</taxon>
    </lineage>
</organism>
<evidence type="ECO:0000256" key="1">
    <source>
        <dbReference type="ARBA" id="ARBA00021292"/>
    </source>
</evidence>
<comment type="caution">
    <text evidence="6">The sequence shown here is derived from an EMBL/GenBank/DDBJ whole genome shotgun (WGS) entry which is preliminary data.</text>
</comment>
<evidence type="ECO:0000259" key="5">
    <source>
        <dbReference type="Pfam" id="PF13439"/>
    </source>
</evidence>